<accession>A0A848HA25</accession>
<dbReference type="RefSeq" id="WP_169420573.1">
    <property type="nucleotide sequence ID" value="NZ_JABBFX010000002.1"/>
</dbReference>
<keyword evidence="3" id="KW-1185">Reference proteome</keyword>
<name>A0A848HA25_9BURK</name>
<protein>
    <submittedName>
        <fullName evidence="2">Phosphatase PAP2 family protein</fullName>
    </submittedName>
</protein>
<reference evidence="2 3" key="1">
    <citation type="submission" date="2020-04" db="EMBL/GenBank/DDBJ databases">
        <title>Ramlibacter sp. G-1-2-2 isolated from soil.</title>
        <authorList>
            <person name="Dahal R.H."/>
        </authorList>
    </citation>
    <scope>NUCLEOTIDE SEQUENCE [LARGE SCALE GENOMIC DNA]</scope>
    <source>
        <strain evidence="2 3">G-1-2-2</strain>
    </source>
</reference>
<organism evidence="2 3">
    <name type="scientific">Ramlibacter agri</name>
    <dbReference type="NCBI Taxonomy" id="2728837"/>
    <lineage>
        <taxon>Bacteria</taxon>
        <taxon>Pseudomonadati</taxon>
        <taxon>Pseudomonadota</taxon>
        <taxon>Betaproteobacteria</taxon>
        <taxon>Burkholderiales</taxon>
        <taxon>Comamonadaceae</taxon>
        <taxon>Ramlibacter</taxon>
    </lineage>
</organism>
<dbReference type="Gene3D" id="1.20.144.10">
    <property type="entry name" value="Phosphatidic acid phosphatase type 2/haloperoxidase"/>
    <property type="match status" value="1"/>
</dbReference>
<dbReference type="SUPFAM" id="SSF48317">
    <property type="entry name" value="Acid phosphatase/Vanadium-dependent haloperoxidase"/>
    <property type="match status" value="1"/>
</dbReference>
<comment type="caution">
    <text evidence="2">The sequence shown here is derived from an EMBL/GenBank/DDBJ whole genome shotgun (WGS) entry which is preliminary data.</text>
</comment>
<sequence length="339" mass="37561">MADALILSRGGIITSPFGVELDTQWKPDNIHELIDDTAPMARWEPLIRFNVCLLELISDVAFELLPQGAARPTGARLVHRSLKTNWVSTAIVQLDRPEDPQLFADQLDLVFNWARYREDRLNEIISQLVPQTPFWSAVANLQPTRRKYTYELIELTLAFASMAAMRFKQAFNCPRPVAHTAKIQPMVPTPEHSTFPSGHATEAYAVAHVLGCLIPGTNGAAIWSQLNALAGRIATNRTVAGVHFPMDSMAGRVLGATVGEYLAYMCSTTQIPGMARPNKAGAHAGWLERTFTTTGMSTKKDFLPSDDLTAEGQEHDPLKGVARKGVLKWMWDQAVLEWN</sequence>
<gene>
    <name evidence="2" type="ORF">HHL11_21300</name>
</gene>
<dbReference type="SMART" id="SM00014">
    <property type="entry name" value="acidPPc"/>
    <property type="match status" value="1"/>
</dbReference>
<dbReference type="InterPro" id="IPR036938">
    <property type="entry name" value="PAP2/HPO_sf"/>
</dbReference>
<dbReference type="CDD" id="cd03380">
    <property type="entry name" value="PAP2_like_1"/>
    <property type="match status" value="1"/>
</dbReference>
<evidence type="ECO:0000313" key="3">
    <source>
        <dbReference type="Proteomes" id="UP000541185"/>
    </source>
</evidence>
<dbReference type="Pfam" id="PF01569">
    <property type="entry name" value="PAP2"/>
    <property type="match status" value="1"/>
</dbReference>
<evidence type="ECO:0000313" key="2">
    <source>
        <dbReference type="EMBL" id="NML46300.1"/>
    </source>
</evidence>
<feature type="domain" description="Phosphatidic acid phosphatase type 2/haloperoxidase" evidence="1">
    <location>
        <begin position="152"/>
        <end position="263"/>
    </location>
</feature>
<dbReference type="Proteomes" id="UP000541185">
    <property type="component" value="Unassembled WGS sequence"/>
</dbReference>
<dbReference type="InterPro" id="IPR000326">
    <property type="entry name" value="PAP2/HPO"/>
</dbReference>
<dbReference type="EMBL" id="JABBFX010000002">
    <property type="protein sequence ID" value="NML46300.1"/>
    <property type="molecule type" value="Genomic_DNA"/>
</dbReference>
<dbReference type="AlphaFoldDB" id="A0A848HA25"/>
<proteinExistence type="predicted"/>
<evidence type="ECO:0000259" key="1">
    <source>
        <dbReference type="SMART" id="SM00014"/>
    </source>
</evidence>